<keyword evidence="3" id="KW-1185">Reference proteome</keyword>
<feature type="region of interest" description="Disordered" evidence="1">
    <location>
        <begin position="15"/>
        <end position="39"/>
    </location>
</feature>
<dbReference type="EMBL" id="CAJVQB010010356">
    <property type="protein sequence ID" value="CAG8739124.1"/>
    <property type="molecule type" value="Genomic_DNA"/>
</dbReference>
<reference evidence="2 3" key="1">
    <citation type="submission" date="2021-06" db="EMBL/GenBank/DDBJ databases">
        <authorList>
            <person name="Kallberg Y."/>
            <person name="Tangrot J."/>
            <person name="Rosling A."/>
        </authorList>
    </citation>
    <scope>NUCLEOTIDE SEQUENCE [LARGE SCALE GENOMIC DNA]</scope>
    <source>
        <strain evidence="2 3">120-4 pot B 10/14</strain>
    </source>
</reference>
<feature type="non-terminal residue" evidence="2">
    <location>
        <position position="1"/>
    </location>
</feature>
<dbReference type="Proteomes" id="UP000789901">
    <property type="component" value="Unassembled WGS sequence"/>
</dbReference>
<evidence type="ECO:0000256" key="1">
    <source>
        <dbReference type="SAM" id="MobiDB-lite"/>
    </source>
</evidence>
<organism evidence="2 3">
    <name type="scientific">Gigaspora margarita</name>
    <dbReference type="NCBI Taxonomy" id="4874"/>
    <lineage>
        <taxon>Eukaryota</taxon>
        <taxon>Fungi</taxon>
        <taxon>Fungi incertae sedis</taxon>
        <taxon>Mucoromycota</taxon>
        <taxon>Glomeromycotina</taxon>
        <taxon>Glomeromycetes</taxon>
        <taxon>Diversisporales</taxon>
        <taxon>Gigasporaceae</taxon>
        <taxon>Gigaspora</taxon>
    </lineage>
</organism>
<evidence type="ECO:0000313" key="3">
    <source>
        <dbReference type="Proteomes" id="UP000789901"/>
    </source>
</evidence>
<gene>
    <name evidence="2" type="ORF">GMARGA_LOCUS15189</name>
</gene>
<name>A0ABN7V733_GIGMA</name>
<proteinExistence type="predicted"/>
<comment type="caution">
    <text evidence="2">The sequence shown here is derived from an EMBL/GenBank/DDBJ whole genome shotgun (WGS) entry which is preliminary data.</text>
</comment>
<evidence type="ECO:0000313" key="2">
    <source>
        <dbReference type="EMBL" id="CAG8739124.1"/>
    </source>
</evidence>
<feature type="compositionally biased region" description="Polar residues" evidence="1">
    <location>
        <begin position="21"/>
        <end position="39"/>
    </location>
</feature>
<sequence>KQQIKVLITTSTTTIYGTNTDSNGDSNRSLMPSLATTSR</sequence>
<accession>A0ABN7V733</accession>
<protein>
    <submittedName>
        <fullName evidence="2">13668_t:CDS:1</fullName>
    </submittedName>
</protein>